<keyword evidence="11" id="KW-0472">Membrane</keyword>
<comment type="caution">
    <text evidence="15">Lacks conserved residue(s) required for the propagation of feature annotation.</text>
</comment>
<evidence type="ECO:0000256" key="14">
    <source>
        <dbReference type="ARBA" id="ARBA00023288"/>
    </source>
</evidence>
<keyword evidence="20" id="KW-1185">Reference proteome</keyword>
<evidence type="ECO:0000256" key="2">
    <source>
        <dbReference type="ARBA" id="ARBA00004613"/>
    </source>
</evidence>
<evidence type="ECO:0000256" key="11">
    <source>
        <dbReference type="ARBA" id="ARBA00023136"/>
    </source>
</evidence>
<keyword evidence="7" id="KW-0336">GPI-anchor</keyword>
<feature type="signal peptide" evidence="17">
    <location>
        <begin position="1"/>
        <end position="15"/>
    </location>
</feature>
<evidence type="ECO:0000256" key="16">
    <source>
        <dbReference type="SAM" id="MobiDB-lite"/>
    </source>
</evidence>
<feature type="binding site" description="axial binding residue" evidence="15">
    <location>
        <position position="42"/>
    </location>
    <ligand>
        <name>heme</name>
        <dbReference type="ChEBI" id="CHEBI:30413"/>
    </ligand>
    <ligandPart>
        <name>Fe</name>
        <dbReference type="ChEBI" id="CHEBI:18248"/>
    </ligandPart>
</feature>
<evidence type="ECO:0000256" key="3">
    <source>
        <dbReference type="ARBA" id="ARBA00010031"/>
    </source>
</evidence>
<feature type="region of interest" description="Disordered" evidence="16">
    <location>
        <begin position="149"/>
        <end position="181"/>
    </location>
</feature>
<accession>A0A8H6JPG0</accession>
<comment type="caution">
    <text evidence="19">The sequence shown here is derived from an EMBL/GenBank/DDBJ whole genome shotgun (WGS) entry which is preliminary data.</text>
</comment>
<evidence type="ECO:0000256" key="12">
    <source>
        <dbReference type="ARBA" id="ARBA00023157"/>
    </source>
</evidence>
<dbReference type="InterPro" id="IPR008427">
    <property type="entry name" value="Extracellular_membr_CFEM_dom"/>
</dbReference>
<keyword evidence="14" id="KW-0449">Lipoprotein</keyword>
<keyword evidence="6 15" id="KW-0349">Heme</keyword>
<dbReference type="GO" id="GO:0005576">
    <property type="term" value="C:extracellular region"/>
    <property type="evidence" value="ECO:0007669"/>
    <property type="project" value="UniProtKB-SubCell"/>
</dbReference>
<keyword evidence="8 15" id="KW-0479">Metal-binding</keyword>
<keyword evidence="10 15" id="KW-0408">Iron</keyword>
<comment type="similarity">
    <text evidence="3">Belongs to the RBT5 family.</text>
</comment>
<keyword evidence="5" id="KW-0964">Secreted</keyword>
<feature type="disulfide bond" evidence="15">
    <location>
        <begin position="38"/>
        <end position="45"/>
    </location>
</feature>
<evidence type="ECO:0000313" key="19">
    <source>
        <dbReference type="EMBL" id="KAF6816456.1"/>
    </source>
</evidence>
<evidence type="ECO:0000256" key="15">
    <source>
        <dbReference type="PROSITE-ProRule" id="PRU01356"/>
    </source>
</evidence>
<feature type="chain" id="PRO_5033994559" description="CFEM domain-containing protein" evidence="17">
    <location>
        <begin position="16"/>
        <end position="202"/>
    </location>
</feature>
<evidence type="ECO:0000256" key="13">
    <source>
        <dbReference type="ARBA" id="ARBA00023180"/>
    </source>
</evidence>
<comment type="subcellular location">
    <subcellularLocation>
        <location evidence="1">Cell membrane</location>
        <topology evidence="1">Lipid-anchor</topology>
        <topology evidence="1">GPI-anchor</topology>
    </subcellularLocation>
    <subcellularLocation>
        <location evidence="2">Secreted</location>
    </subcellularLocation>
</comment>
<sequence length="202" mass="18438">MKFTLALVAAGLVAAQDFSGVPQCALPCLADAIPKVGCALTDTACQCSTEKQEALVPIAAPCLLSACNSGDLGKAQSAAAAACSRFLATASAQPSASAAASSAPAAATSASAAVSSAAASASASASAPASAAATTASAAVTPSSNATASITLSRTPSTANPTGTGAGASATPSSSGNAAPQGTAAVGGVALAALAGLVAAVL</sequence>
<feature type="domain" description="CFEM" evidence="18">
    <location>
        <begin position="1"/>
        <end position="110"/>
    </location>
</feature>
<dbReference type="GO" id="GO:0046872">
    <property type="term" value="F:metal ion binding"/>
    <property type="evidence" value="ECO:0007669"/>
    <property type="project" value="UniProtKB-UniRule"/>
</dbReference>
<keyword evidence="13" id="KW-0325">Glycoprotein</keyword>
<proteinExistence type="inferred from homology"/>
<dbReference type="Pfam" id="PF05730">
    <property type="entry name" value="CFEM"/>
    <property type="match status" value="1"/>
</dbReference>
<dbReference type="EMBL" id="WIGO01000336">
    <property type="protein sequence ID" value="KAF6816456.1"/>
    <property type="molecule type" value="Genomic_DNA"/>
</dbReference>
<keyword evidence="4" id="KW-1003">Cell membrane</keyword>
<evidence type="ECO:0000256" key="5">
    <source>
        <dbReference type="ARBA" id="ARBA00022525"/>
    </source>
</evidence>
<evidence type="ECO:0000256" key="6">
    <source>
        <dbReference type="ARBA" id="ARBA00022617"/>
    </source>
</evidence>
<evidence type="ECO:0000256" key="1">
    <source>
        <dbReference type="ARBA" id="ARBA00004609"/>
    </source>
</evidence>
<dbReference type="InterPro" id="IPR051735">
    <property type="entry name" value="CFEM_domain"/>
</dbReference>
<dbReference type="Proteomes" id="UP000654918">
    <property type="component" value="Unassembled WGS sequence"/>
</dbReference>
<reference evidence="19" key="1">
    <citation type="journal article" date="2020" name="Phytopathology">
        <title>Genome Sequence Resources of Colletotrichum truncatum, C. plurivorum, C. musicola, and C. sojae: Four Species Pathogenic to Soybean (Glycine max).</title>
        <authorList>
            <person name="Rogerio F."/>
            <person name="Boufleur T.R."/>
            <person name="Ciampi-Guillardi M."/>
            <person name="Sukno S.A."/>
            <person name="Thon M.R."/>
            <person name="Massola Junior N.S."/>
            <person name="Baroncelli R."/>
        </authorList>
    </citation>
    <scope>NUCLEOTIDE SEQUENCE</scope>
    <source>
        <strain evidence="19">LFN00145</strain>
    </source>
</reference>
<keyword evidence="12 15" id="KW-1015">Disulfide bond</keyword>
<evidence type="ECO:0000256" key="17">
    <source>
        <dbReference type="SAM" id="SignalP"/>
    </source>
</evidence>
<evidence type="ECO:0000256" key="9">
    <source>
        <dbReference type="ARBA" id="ARBA00022729"/>
    </source>
</evidence>
<dbReference type="GO" id="GO:0005886">
    <property type="term" value="C:plasma membrane"/>
    <property type="evidence" value="ECO:0007669"/>
    <property type="project" value="UniProtKB-SubCell"/>
</dbReference>
<protein>
    <recommendedName>
        <fullName evidence="18">CFEM domain-containing protein</fullName>
    </recommendedName>
</protein>
<evidence type="ECO:0000313" key="20">
    <source>
        <dbReference type="Proteomes" id="UP000654918"/>
    </source>
</evidence>
<dbReference type="AlphaFoldDB" id="A0A8H6JPG0"/>
<evidence type="ECO:0000256" key="4">
    <source>
        <dbReference type="ARBA" id="ARBA00022475"/>
    </source>
</evidence>
<name>A0A8H6JPG0_9PEZI</name>
<evidence type="ECO:0000256" key="8">
    <source>
        <dbReference type="ARBA" id="ARBA00022723"/>
    </source>
</evidence>
<keyword evidence="9 17" id="KW-0732">Signal</keyword>
<dbReference type="SMART" id="SM00747">
    <property type="entry name" value="CFEM"/>
    <property type="match status" value="1"/>
</dbReference>
<dbReference type="PANTHER" id="PTHR37928">
    <property type="entry name" value="CFEM DOMAIN PROTEIN (AFU_ORTHOLOGUE AFUA_6G14090)"/>
    <property type="match status" value="1"/>
</dbReference>
<dbReference type="GO" id="GO:0098552">
    <property type="term" value="C:side of membrane"/>
    <property type="evidence" value="ECO:0007669"/>
    <property type="project" value="UniProtKB-KW"/>
</dbReference>
<evidence type="ECO:0000256" key="7">
    <source>
        <dbReference type="ARBA" id="ARBA00022622"/>
    </source>
</evidence>
<evidence type="ECO:0000259" key="18">
    <source>
        <dbReference type="PROSITE" id="PS52012"/>
    </source>
</evidence>
<dbReference type="PANTHER" id="PTHR37928:SF2">
    <property type="entry name" value="GPI ANCHORED CFEM DOMAIN PROTEIN (AFU_ORTHOLOGUE AFUA_6G10580)"/>
    <property type="match status" value="1"/>
</dbReference>
<gene>
    <name evidence="19" type="ORF">CPLU01_13847</name>
</gene>
<dbReference type="PROSITE" id="PS52012">
    <property type="entry name" value="CFEM"/>
    <property type="match status" value="1"/>
</dbReference>
<evidence type="ECO:0000256" key="10">
    <source>
        <dbReference type="ARBA" id="ARBA00023004"/>
    </source>
</evidence>
<organism evidence="19 20">
    <name type="scientific">Colletotrichum plurivorum</name>
    <dbReference type="NCBI Taxonomy" id="2175906"/>
    <lineage>
        <taxon>Eukaryota</taxon>
        <taxon>Fungi</taxon>
        <taxon>Dikarya</taxon>
        <taxon>Ascomycota</taxon>
        <taxon>Pezizomycotina</taxon>
        <taxon>Sordariomycetes</taxon>
        <taxon>Hypocreomycetidae</taxon>
        <taxon>Glomerellales</taxon>
        <taxon>Glomerellaceae</taxon>
        <taxon>Colletotrichum</taxon>
        <taxon>Colletotrichum orchidearum species complex</taxon>
    </lineage>
</organism>